<dbReference type="Pfam" id="PF02958">
    <property type="entry name" value="EcKL"/>
    <property type="match status" value="1"/>
</dbReference>
<name>A0A395T1U9_9HYPO</name>
<evidence type="ECO:0000313" key="2">
    <source>
        <dbReference type="EMBL" id="RGP78704.1"/>
    </source>
</evidence>
<accession>A0A395T1U9</accession>
<organism evidence="2 3">
    <name type="scientific">Fusarium longipes</name>
    <dbReference type="NCBI Taxonomy" id="694270"/>
    <lineage>
        <taxon>Eukaryota</taxon>
        <taxon>Fungi</taxon>
        <taxon>Dikarya</taxon>
        <taxon>Ascomycota</taxon>
        <taxon>Pezizomycotina</taxon>
        <taxon>Sordariomycetes</taxon>
        <taxon>Hypocreomycetidae</taxon>
        <taxon>Hypocreales</taxon>
        <taxon>Nectriaceae</taxon>
        <taxon>Fusarium</taxon>
    </lineage>
</organism>
<proteinExistence type="predicted"/>
<protein>
    <submittedName>
        <fullName evidence="2">Aminoglycoside phosphotransferase</fullName>
    </submittedName>
</protein>
<dbReference type="InterPro" id="IPR052961">
    <property type="entry name" value="Oxido-Kinase-like_Enzymes"/>
</dbReference>
<sequence length="327" mass="37144">MHTILDATAGKLFFKIKYLDQSEETDRPKYICVKGCFSPVILAVEDYTDFLISAYRSEAHFFDIVAPKLDHISLPHVWWAAAGEGQEILVMKGLNHACFTFGNPQEVWPIKRLKSGVEQLAGLHASTWGYSEVKYPWIVPTYEAMMMSLTKIWDAQILGADRPPCPDIIKDSRKRTVAAPRKHFATKNPKFMSLIHGDPHTVNTYLDKAGNPRFLDWQTFHIGSPFHDLAYFIVGALLVEDRRAHKITIVEHHLEALAQFGGPSFSIKDEDVIKEYSKSMMSGMGWILTPYALKPKEYVFAMCERYGAATVDHKVIEIVESLPDPER</sequence>
<dbReference type="InterPro" id="IPR015897">
    <property type="entry name" value="CHK_kinase-like"/>
</dbReference>
<dbReference type="InterPro" id="IPR011009">
    <property type="entry name" value="Kinase-like_dom_sf"/>
</dbReference>
<dbReference type="GO" id="GO:0016740">
    <property type="term" value="F:transferase activity"/>
    <property type="evidence" value="ECO:0007669"/>
    <property type="project" value="UniProtKB-KW"/>
</dbReference>
<dbReference type="OrthoDB" id="191037at2759"/>
<keyword evidence="3" id="KW-1185">Reference proteome</keyword>
<feature type="domain" description="CHK kinase-like" evidence="1">
    <location>
        <begin position="89"/>
        <end position="263"/>
    </location>
</feature>
<dbReference type="EMBL" id="PXOG01000059">
    <property type="protein sequence ID" value="RGP78704.1"/>
    <property type="molecule type" value="Genomic_DNA"/>
</dbReference>
<comment type="caution">
    <text evidence="2">The sequence shown here is derived from an EMBL/GenBank/DDBJ whole genome shotgun (WGS) entry which is preliminary data.</text>
</comment>
<dbReference type="Gene3D" id="3.90.1200.10">
    <property type="match status" value="1"/>
</dbReference>
<dbReference type="InterPro" id="IPR004119">
    <property type="entry name" value="EcKL"/>
</dbReference>
<dbReference type="SMART" id="SM00587">
    <property type="entry name" value="CHK"/>
    <property type="match status" value="1"/>
</dbReference>
<keyword evidence="2" id="KW-0808">Transferase</keyword>
<dbReference type="PANTHER" id="PTHR23020:SF41">
    <property type="entry name" value="AMINOGLYCOSIDE PHOSPHOTRANSFERASE DOMAIN-CONTAINING PROTEIN"/>
    <property type="match status" value="1"/>
</dbReference>
<dbReference type="PANTHER" id="PTHR23020">
    <property type="entry name" value="UNCHARACTERIZED NUCLEAR HORMONE RECEPTOR-RELATED"/>
    <property type="match status" value="1"/>
</dbReference>
<dbReference type="AlphaFoldDB" id="A0A395T1U9"/>
<evidence type="ECO:0000313" key="3">
    <source>
        <dbReference type="Proteomes" id="UP000266234"/>
    </source>
</evidence>
<gene>
    <name evidence="2" type="ORF">FLONG3_3159</name>
</gene>
<evidence type="ECO:0000259" key="1">
    <source>
        <dbReference type="SMART" id="SM00587"/>
    </source>
</evidence>
<reference evidence="2 3" key="1">
    <citation type="journal article" date="2018" name="PLoS Pathog.">
        <title>Evolution of structural diversity of trichothecenes, a family of toxins produced by plant pathogenic and entomopathogenic fungi.</title>
        <authorList>
            <person name="Proctor R.H."/>
            <person name="McCormick S.P."/>
            <person name="Kim H.S."/>
            <person name="Cardoza R.E."/>
            <person name="Stanley A.M."/>
            <person name="Lindo L."/>
            <person name="Kelly A."/>
            <person name="Brown D.W."/>
            <person name="Lee T."/>
            <person name="Vaughan M.M."/>
            <person name="Alexander N.J."/>
            <person name="Busman M."/>
            <person name="Gutierrez S."/>
        </authorList>
    </citation>
    <scope>NUCLEOTIDE SEQUENCE [LARGE SCALE GENOMIC DNA]</scope>
    <source>
        <strain evidence="2 3">NRRL 20695</strain>
    </source>
</reference>
<dbReference type="SUPFAM" id="SSF56112">
    <property type="entry name" value="Protein kinase-like (PK-like)"/>
    <property type="match status" value="1"/>
</dbReference>
<dbReference type="Proteomes" id="UP000266234">
    <property type="component" value="Unassembled WGS sequence"/>
</dbReference>